<evidence type="ECO:0000313" key="2">
    <source>
        <dbReference type="EMBL" id="OWP52062.1"/>
    </source>
</evidence>
<evidence type="ECO:0000313" key="3">
    <source>
        <dbReference type="Proteomes" id="UP000198145"/>
    </source>
</evidence>
<sequence length="268" mass="29519">MSSRPLARLLSALALTALPFLAAADAASDLLNVHQTRLAAQRSLGDFFMFNAMEGDQKYAKMVEASSQSATDALGKLGEMPGNESKKLKTELLDEWKAYAAQLHTLTGALDKSGYTDLQPVADLAAQNRKLLETAEQLYMKIQEESGSKVPPLTQQTREQSLLMQDIAVDYASRNASVGASFFGGGEERPLDDLANRFAINLVKLQQAPQTTPEIGQELRGVAIKWRYIEKSLQNYNQNSVPFLINKYSDRIIEDLEKVSGLYAAQQS</sequence>
<feature type="chain" id="PRO_5012150945" description="F0F1-type ATP synthase subunit beta" evidence="1">
    <location>
        <begin position="23"/>
        <end position="268"/>
    </location>
</feature>
<accession>A0A246FCM4</accession>
<reference evidence="2 3" key="1">
    <citation type="submission" date="2017-06" db="EMBL/GenBank/DDBJ databases">
        <title>Draft genome of Pseudomonas nitroreducens DF05.</title>
        <authorList>
            <person name="Iyer R."/>
        </authorList>
    </citation>
    <scope>NUCLEOTIDE SEQUENCE [LARGE SCALE GENOMIC DNA]</scope>
    <source>
        <strain evidence="2 3">DF05</strain>
    </source>
</reference>
<dbReference type="eggNOG" id="ENOG50338SY">
    <property type="taxonomic scope" value="Bacteria"/>
</dbReference>
<feature type="signal peptide" evidence="1">
    <location>
        <begin position="1"/>
        <end position="22"/>
    </location>
</feature>
<evidence type="ECO:0008006" key="4">
    <source>
        <dbReference type="Google" id="ProtNLM"/>
    </source>
</evidence>
<proteinExistence type="predicted"/>
<protein>
    <recommendedName>
        <fullName evidence="4">F0F1-type ATP synthase subunit beta</fullName>
    </recommendedName>
</protein>
<dbReference type="AlphaFoldDB" id="A0A246FCM4"/>
<organism evidence="2 3">
    <name type="scientific">Pseudomonas nitroreducens</name>
    <dbReference type="NCBI Taxonomy" id="46680"/>
    <lineage>
        <taxon>Bacteria</taxon>
        <taxon>Pseudomonadati</taxon>
        <taxon>Pseudomonadota</taxon>
        <taxon>Gammaproteobacteria</taxon>
        <taxon>Pseudomonadales</taxon>
        <taxon>Pseudomonadaceae</taxon>
        <taxon>Pseudomonas</taxon>
    </lineage>
</organism>
<evidence type="ECO:0000256" key="1">
    <source>
        <dbReference type="SAM" id="SignalP"/>
    </source>
</evidence>
<dbReference type="Proteomes" id="UP000198145">
    <property type="component" value="Unassembled WGS sequence"/>
</dbReference>
<dbReference type="EMBL" id="NJBA01000002">
    <property type="protein sequence ID" value="OWP52062.1"/>
    <property type="molecule type" value="Genomic_DNA"/>
</dbReference>
<name>A0A246FCM4_PSENT</name>
<comment type="caution">
    <text evidence="2">The sequence shown here is derived from an EMBL/GenBank/DDBJ whole genome shotgun (WGS) entry which is preliminary data.</text>
</comment>
<keyword evidence="1" id="KW-0732">Signal</keyword>
<dbReference type="RefSeq" id="WP_088416903.1">
    <property type="nucleotide sequence ID" value="NZ_NJBA01000002.1"/>
</dbReference>
<gene>
    <name evidence="2" type="ORF">CEG18_07345</name>
</gene>